<gene>
    <name evidence="8" type="ORF">V6984_07500</name>
</gene>
<evidence type="ECO:0000256" key="2">
    <source>
        <dbReference type="ARBA" id="ARBA00010333"/>
    </source>
</evidence>
<feature type="domain" description="Solute-binding protein family 3/N-terminal" evidence="7">
    <location>
        <begin position="83"/>
        <end position="307"/>
    </location>
</feature>
<dbReference type="PROSITE" id="PS51257">
    <property type="entry name" value="PROKAR_LIPOPROTEIN"/>
    <property type="match status" value="1"/>
</dbReference>
<dbReference type="Pfam" id="PF00497">
    <property type="entry name" value="SBP_bac_3"/>
    <property type="match status" value="1"/>
</dbReference>
<dbReference type="PANTHER" id="PTHR35936">
    <property type="entry name" value="MEMBRANE-BOUND LYTIC MUREIN TRANSGLYCOSYLASE F"/>
    <property type="match status" value="1"/>
</dbReference>
<dbReference type="SUPFAM" id="SSF53850">
    <property type="entry name" value="Periplasmic binding protein-like II"/>
    <property type="match status" value="1"/>
</dbReference>
<comment type="similarity">
    <text evidence="2 4">Belongs to the bacterial solute-binding protein 3 family.</text>
</comment>
<sequence length="313" mass="33564">MKKRKLTALIMSAIMGAMLFTGCGSSQSEATDEASTQPAAESSEEASVEEAAETDETVTEAADTEETAQADGPVLASIKEAGKLVVGTASGYPPYEFIDITSPDQAVVGIDMELAKKIAEELGVELEIQDMTFTSLISSIPTHKVDMAIAGISITEERKETMDFSEPYLEAAQKILILKENAEKYNTLESFSGEAVAAEKSTTQEAVAQELMADSPLVSLEKVPDCLMELQNGKVAGVVVEGIVGEQYVFAYDNIVFSDADMERSKTSAVALDKGNEDLIAIINKVIAENVENGNFDKWVEEYSEKAAANAKE</sequence>
<evidence type="ECO:0000256" key="6">
    <source>
        <dbReference type="SAM" id="SignalP"/>
    </source>
</evidence>
<evidence type="ECO:0000256" key="4">
    <source>
        <dbReference type="RuleBase" id="RU003744"/>
    </source>
</evidence>
<dbReference type="Proteomes" id="UP001451571">
    <property type="component" value="Chromosome"/>
</dbReference>
<evidence type="ECO:0000256" key="1">
    <source>
        <dbReference type="ARBA" id="ARBA00004196"/>
    </source>
</evidence>
<feature type="region of interest" description="Disordered" evidence="5">
    <location>
        <begin position="24"/>
        <end position="73"/>
    </location>
</feature>
<organism evidence="8 9">
    <name type="scientific">Kineothrix sedimenti</name>
    <dbReference type="NCBI Taxonomy" id="3123317"/>
    <lineage>
        <taxon>Bacteria</taxon>
        <taxon>Bacillati</taxon>
        <taxon>Bacillota</taxon>
        <taxon>Clostridia</taxon>
        <taxon>Lachnospirales</taxon>
        <taxon>Lachnospiraceae</taxon>
        <taxon>Kineothrix</taxon>
    </lineage>
</organism>
<feature type="signal peptide" evidence="6">
    <location>
        <begin position="1"/>
        <end position="30"/>
    </location>
</feature>
<dbReference type="EMBL" id="CP146256">
    <property type="protein sequence ID" value="XAH75594.1"/>
    <property type="molecule type" value="Genomic_DNA"/>
</dbReference>
<keyword evidence="9" id="KW-1185">Reference proteome</keyword>
<dbReference type="PROSITE" id="PS01039">
    <property type="entry name" value="SBP_BACTERIAL_3"/>
    <property type="match status" value="1"/>
</dbReference>
<evidence type="ECO:0000259" key="7">
    <source>
        <dbReference type="SMART" id="SM00062"/>
    </source>
</evidence>
<comment type="subcellular location">
    <subcellularLocation>
        <location evidence="1">Cell envelope</location>
    </subcellularLocation>
</comment>
<feature type="compositionally biased region" description="Acidic residues" evidence="5">
    <location>
        <begin position="42"/>
        <end position="68"/>
    </location>
</feature>
<name>A0ABZ3EZ92_9FIRM</name>
<reference evidence="8 9" key="1">
    <citation type="submission" date="2024-02" db="EMBL/GenBank/DDBJ databases">
        <title>Bacterial strain from lacustrine sediment.</title>
        <authorList>
            <person name="Petit C."/>
            <person name="Fadhlaoui K."/>
        </authorList>
    </citation>
    <scope>NUCLEOTIDE SEQUENCE [LARGE SCALE GENOMIC DNA]</scope>
    <source>
        <strain evidence="8 9">IPX-CK</strain>
    </source>
</reference>
<keyword evidence="3 6" id="KW-0732">Signal</keyword>
<dbReference type="SMART" id="SM00062">
    <property type="entry name" value="PBPb"/>
    <property type="match status" value="1"/>
</dbReference>
<evidence type="ECO:0000313" key="8">
    <source>
        <dbReference type="EMBL" id="XAH75594.1"/>
    </source>
</evidence>
<dbReference type="InterPro" id="IPR018313">
    <property type="entry name" value="SBP_3_CS"/>
</dbReference>
<accession>A0ABZ3EZ92</accession>
<protein>
    <submittedName>
        <fullName evidence="8">Transporter substrate-binding domain-containing protein</fullName>
    </submittedName>
</protein>
<proteinExistence type="inferred from homology"/>
<dbReference type="PANTHER" id="PTHR35936:SF17">
    <property type="entry name" value="ARGININE-BINDING EXTRACELLULAR PROTEIN ARTP"/>
    <property type="match status" value="1"/>
</dbReference>
<evidence type="ECO:0000256" key="3">
    <source>
        <dbReference type="ARBA" id="ARBA00022729"/>
    </source>
</evidence>
<dbReference type="Gene3D" id="3.40.190.10">
    <property type="entry name" value="Periplasmic binding protein-like II"/>
    <property type="match status" value="2"/>
</dbReference>
<dbReference type="InterPro" id="IPR001638">
    <property type="entry name" value="Solute-binding_3/MltF_N"/>
</dbReference>
<dbReference type="RefSeq" id="WP_342759161.1">
    <property type="nucleotide sequence ID" value="NZ_CP146256.1"/>
</dbReference>
<evidence type="ECO:0000256" key="5">
    <source>
        <dbReference type="SAM" id="MobiDB-lite"/>
    </source>
</evidence>
<evidence type="ECO:0000313" key="9">
    <source>
        <dbReference type="Proteomes" id="UP001451571"/>
    </source>
</evidence>
<feature type="chain" id="PRO_5045270557" evidence="6">
    <location>
        <begin position="31"/>
        <end position="313"/>
    </location>
</feature>